<comment type="caution">
    <text evidence="1">The sequence shown here is derived from an EMBL/GenBank/DDBJ whole genome shotgun (WGS) entry which is preliminary data.</text>
</comment>
<gene>
    <name evidence="1" type="ORF">PARMNEM_LOCUS385</name>
</gene>
<evidence type="ECO:0000313" key="2">
    <source>
        <dbReference type="Proteomes" id="UP001314205"/>
    </source>
</evidence>
<organism evidence="1 2">
    <name type="scientific">Parnassius mnemosyne</name>
    <name type="common">clouded apollo</name>
    <dbReference type="NCBI Taxonomy" id="213953"/>
    <lineage>
        <taxon>Eukaryota</taxon>
        <taxon>Metazoa</taxon>
        <taxon>Ecdysozoa</taxon>
        <taxon>Arthropoda</taxon>
        <taxon>Hexapoda</taxon>
        <taxon>Insecta</taxon>
        <taxon>Pterygota</taxon>
        <taxon>Neoptera</taxon>
        <taxon>Endopterygota</taxon>
        <taxon>Lepidoptera</taxon>
        <taxon>Glossata</taxon>
        <taxon>Ditrysia</taxon>
        <taxon>Papilionoidea</taxon>
        <taxon>Papilionidae</taxon>
        <taxon>Parnassiinae</taxon>
        <taxon>Parnassini</taxon>
        <taxon>Parnassius</taxon>
        <taxon>Driopa</taxon>
    </lineage>
</organism>
<dbReference type="Proteomes" id="UP001314205">
    <property type="component" value="Unassembled WGS sequence"/>
</dbReference>
<proteinExistence type="predicted"/>
<dbReference type="EMBL" id="CAVLGL010000001">
    <property type="protein sequence ID" value="CAK1578288.1"/>
    <property type="molecule type" value="Genomic_DNA"/>
</dbReference>
<dbReference type="AlphaFoldDB" id="A0AAV1K5P2"/>
<sequence>MTTSVCKVKEKRNIMVIKPSKYEGLEAVRHNKKYWKNTLSQLHENKNQPMDRNEMKDLSEVKMPNELCESVCSILDFDVLRQPNAHKLHLPEQAYRKLRKEPLLSYRKSIIIERELDSDTDVEICSSEDEKDISNIHQQFLRKPERSQITWNTRFLQPEREDEKSLEKKANDLTERITQEFCEYMKALGGDQQSKLFTAKTIKELFQVEFDTHVTRSIQIVPKEMPTVIDNIAAATGNLELSRNAALAREISKDIKAESRPDNVRAFGRSLPKRDQWRAPKNDTKNQWHSARHVPNDLVTLKTVWEGITNLRSVKEYCRWMIQHPEHRRAPYLNSLGMFDPTVLNSRLTMELQLSASPPLPSNDNVPAPIEHIRRRLSELVDANQTLQ</sequence>
<reference evidence="1 2" key="1">
    <citation type="submission" date="2023-11" db="EMBL/GenBank/DDBJ databases">
        <authorList>
            <person name="Hedman E."/>
            <person name="Englund M."/>
            <person name="Stromberg M."/>
            <person name="Nyberg Akerstrom W."/>
            <person name="Nylinder S."/>
            <person name="Jareborg N."/>
            <person name="Kallberg Y."/>
            <person name="Kronander E."/>
        </authorList>
    </citation>
    <scope>NUCLEOTIDE SEQUENCE [LARGE SCALE GENOMIC DNA]</scope>
</reference>
<accession>A0AAV1K5P2</accession>
<protein>
    <submittedName>
        <fullName evidence="1">Uncharacterized protein</fullName>
    </submittedName>
</protein>
<name>A0AAV1K5P2_9NEOP</name>
<keyword evidence="2" id="KW-1185">Reference proteome</keyword>
<evidence type="ECO:0000313" key="1">
    <source>
        <dbReference type="EMBL" id="CAK1578288.1"/>
    </source>
</evidence>